<gene>
    <name evidence="2" type="ORF">E0Z10_g4331</name>
</gene>
<dbReference type="AlphaFoldDB" id="A0A4Z0YJH3"/>
<name>A0A4Z0YJH3_9PEZI</name>
<dbReference type="Proteomes" id="UP000297716">
    <property type="component" value="Unassembled WGS sequence"/>
</dbReference>
<keyword evidence="3" id="KW-1185">Reference proteome</keyword>
<evidence type="ECO:0000313" key="2">
    <source>
        <dbReference type="EMBL" id="TGJ84459.1"/>
    </source>
</evidence>
<dbReference type="Gene3D" id="2.60.120.650">
    <property type="entry name" value="Cupin"/>
    <property type="match status" value="1"/>
</dbReference>
<proteinExistence type="predicted"/>
<evidence type="ECO:0000256" key="1">
    <source>
        <dbReference type="SAM" id="MobiDB-lite"/>
    </source>
</evidence>
<dbReference type="EMBL" id="SKBN01000067">
    <property type="protein sequence ID" value="TGJ84459.1"/>
    <property type="molecule type" value="Genomic_DNA"/>
</dbReference>
<feature type="compositionally biased region" description="Basic and acidic residues" evidence="1">
    <location>
        <begin position="56"/>
        <end position="72"/>
    </location>
</feature>
<feature type="compositionally biased region" description="Polar residues" evidence="1">
    <location>
        <begin position="1"/>
        <end position="15"/>
    </location>
</feature>
<comment type="caution">
    <text evidence="2">The sequence shown here is derived from an EMBL/GenBank/DDBJ whole genome shotgun (WGS) entry which is preliminary data.</text>
</comment>
<reference evidence="2 3" key="1">
    <citation type="submission" date="2019-03" db="EMBL/GenBank/DDBJ databases">
        <title>Draft genome sequence of Xylaria hypoxylon DSM 108379, a ubiquitous saprotrophic-parasitic fungi on hardwood.</title>
        <authorList>
            <person name="Buettner E."/>
            <person name="Leonhardt S."/>
            <person name="Gebauer A.M."/>
            <person name="Liers C."/>
            <person name="Hofrichter M."/>
            <person name="Kellner H."/>
        </authorList>
    </citation>
    <scope>NUCLEOTIDE SEQUENCE [LARGE SCALE GENOMIC DNA]</scope>
    <source>
        <strain evidence="2 3">DSM 108379</strain>
    </source>
</reference>
<accession>A0A4Z0YJH3</accession>
<organism evidence="2 3">
    <name type="scientific">Xylaria hypoxylon</name>
    <dbReference type="NCBI Taxonomy" id="37992"/>
    <lineage>
        <taxon>Eukaryota</taxon>
        <taxon>Fungi</taxon>
        <taxon>Dikarya</taxon>
        <taxon>Ascomycota</taxon>
        <taxon>Pezizomycotina</taxon>
        <taxon>Sordariomycetes</taxon>
        <taxon>Xylariomycetidae</taxon>
        <taxon>Xylariales</taxon>
        <taxon>Xylariaceae</taxon>
        <taxon>Xylaria</taxon>
    </lineage>
</organism>
<feature type="region of interest" description="Disordered" evidence="1">
    <location>
        <begin position="1"/>
        <end position="81"/>
    </location>
</feature>
<evidence type="ECO:0000313" key="3">
    <source>
        <dbReference type="Proteomes" id="UP000297716"/>
    </source>
</evidence>
<feature type="compositionally biased region" description="Low complexity" evidence="1">
    <location>
        <begin position="23"/>
        <end position="33"/>
    </location>
</feature>
<sequence length="470" mass="53095">MSSLKCRIGSTSRIPQRTHFPRTIVTTTSSVSTPQQIREDEDPVLAAQPLKQRQPSSRDRDRDRDRDPDPKVQRRKRRVPRLCPFNAYRATPQKLVKIYTQKLARGSPMIIRNLPGFLGGQAWIDHITDRDGSFKTTPASPTTHSEPGFNVLKALLASAVPGRTQGVLNSAVGGVFDSFTAKCKISQTALEGDYPPILKFYEWLQQSQFRVYSLDKTIVELQKTYIATPQPWVPFTAPLVFFRAIHQYNRETKGPANDVSWPEDGTIHDEMPPGCIHGLDGLVVLQKTMTEEFPFPRIIQDIGRSTYKTKSCSIRVGVRPLRSAMRRYKHSTVVIGQLAGYSVVTLIPPRVNLLDGLPLEFHKRVSQTWQRSTKRFPLGPSRFLLTGKTWSRDFEDELSASGDILLATLIPGDGLLVPDGWWYGVRSINNGLQLHATVTWFLSGDQIAVGDQDEYDQDRYLKRFPPLVEI</sequence>
<evidence type="ECO:0008006" key="4">
    <source>
        <dbReference type="Google" id="ProtNLM"/>
    </source>
</evidence>
<protein>
    <recommendedName>
        <fullName evidence="4">JmjC domain-containing protein</fullName>
    </recommendedName>
</protein>
<dbReference type="OrthoDB" id="4665704at2759"/>